<keyword evidence="3" id="KW-1185">Reference proteome</keyword>
<protein>
    <submittedName>
        <fullName evidence="2">Uncharacterized protein</fullName>
    </submittedName>
</protein>
<feature type="compositionally biased region" description="Polar residues" evidence="1">
    <location>
        <begin position="178"/>
        <end position="199"/>
    </location>
</feature>
<gene>
    <name evidence="2" type="ORF">ElyMa_002573100</name>
</gene>
<organism evidence="2 3">
    <name type="scientific">Elysia marginata</name>
    <dbReference type="NCBI Taxonomy" id="1093978"/>
    <lineage>
        <taxon>Eukaryota</taxon>
        <taxon>Metazoa</taxon>
        <taxon>Spiralia</taxon>
        <taxon>Lophotrochozoa</taxon>
        <taxon>Mollusca</taxon>
        <taxon>Gastropoda</taxon>
        <taxon>Heterobranchia</taxon>
        <taxon>Euthyneura</taxon>
        <taxon>Panpulmonata</taxon>
        <taxon>Sacoglossa</taxon>
        <taxon>Placobranchoidea</taxon>
        <taxon>Plakobranchidae</taxon>
        <taxon>Elysia</taxon>
    </lineage>
</organism>
<name>A0AAV4GYZ8_9GAST</name>
<feature type="region of interest" description="Disordered" evidence="1">
    <location>
        <begin position="110"/>
        <end position="285"/>
    </location>
</feature>
<reference evidence="2 3" key="1">
    <citation type="journal article" date="2021" name="Elife">
        <title>Chloroplast acquisition without the gene transfer in kleptoplastic sea slugs, Plakobranchus ocellatus.</title>
        <authorList>
            <person name="Maeda T."/>
            <person name="Takahashi S."/>
            <person name="Yoshida T."/>
            <person name="Shimamura S."/>
            <person name="Takaki Y."/>
            <person name="Nagai Y."/>
            <person name="Toyoda A."/>
            <person name="Suzuki Y."/>
            <person name="Arimoto A."/>
            <person name="Ishii H."/>
            <person name="Satoh N."/>
            <person name="Nishiyama T."/>
            <person name="Hasebe M."/>
            <person name="Maruyama T."/>
            <person name="Minagawa J."/>
            <person name="Obokata J."/>
            <person name="Shigenobu S."/>
        </authorList>
    </citation>
    <scope>NUCLEOTIDE SEQUENCE [LARGE SCALE GENOMIC DNA]</scope>
</reference>
<evidence type="ECO:0000313" key="3">
    <source>
        <dbReference type="Proteomes" id="UP000762676"/>
    </source>
</evidence>
<dbReference type="Proteomes" id="UP000762676">
    <property type="component" value="Unassembled WGS sequence"/>
</dbReference>
<feature type="compositionally biased region" description="Basic and acidic residues" evidence="1">
    <location>
        <begin position="159"/>
        <end position="177"/>
    </location>
</feature>
<comment type="caution">
    <text evidence="2">The sequence shown here is derived from an EMBL/GenBank/DDBJ whole genome shotgun (WGS) entry which is preliminary data.</text>
</comment>
<evidence type="ECO:0000256" key="1">
    <source>
        <dbReference type="SAM" id="MobiDB-lite"/>
    </source>
</evidence>
<dbReference type="EMBL" id="BMAT01005300">
    <property type="protein sequence ID" value="GFR90644.1"/>
    <property type="molecule type" value="Genomic_DNA"/>
</dbReference>
<feature type="compositionally biased region" description="Low complexity" evidence="1">
    <location>
        <begin position="228"/>
        <end position="239"/>
    </location>
</feature>
<dbReference type="AlphaFoldDB" id="A0AAV4GYZ8"/>
<accession>A0AAV4GYZ8</accession>
<evidence type="ECO:0000313" key="2">
    <source>
        <dbReference type="EMBL" id="GFR90644.1"/>
    </source>
</evidence>
<proteinExistence type="predicted"/>
<sequence>MAHPGPSYQIGSNNTSSYNLISHDRYGVPDSPLYGGSPRRAANYRPRVEENIEAIRDREIKLMRGVIKPDAVKNDNRSSYDLISGIPTRRFDSDPDFDKIRQREMAFAAGYPRDFSPPPGSPIKAHRHVPDSPLYRPAQGQGYWRGHGQGLDQQQRKGHYQDDGPRDDLKNSTRYNREQSPSRPQSYGKETNRPPNQSYPDGPEADRSHPNHHQPPSPPPPPPPAPPAEEAMPEAVSPVGRLHEQPPMPPASPAYYRPGQGKGLVMADPRTGSALKGRMPWDEPNMARPNFPPTPDYNTTKLHIGQSYDDETRLKLQGLHIGRDDFKALDEFRDHRGNTVIKGFPPDSYRSGYGLSSDRGHVNKFFVLAALTKIVAVSSQAVNISSISIDA</sequence>
<feature type="compositionally biased region" description="Pro residues" evidence="1">
    <location>
        <begin position="213"/>
        <end position="227"/>
    </location>
</feature>